<accession>A0A2W1LCJ9</accession>
<keyword evidence="3" id="KW-1185">Reference proteome</keyword>
<reference evidence="2 3" key="1">
    <citation type="submission" date="2018-06" db="EMBL/GenBank/DDBJ databases">
        <title>Paenibacillus imtechensis sp. nov.</title>
        <authorList>
            <person name="Pinnaka A.K."/>
            <person name="Singh H."/>
            <person name="Kaur M."/>
        </authorList>
    </citation>
    <scope>NUCLEOTIDE SEQUENCE [LARGE SCALE GENOMIC DNA]</scope>
    <source>
        <strain evidence="2 3">SMB1</strain>
    </source>
</reference>
<keyword evidence="1" id="KW-0472">Membrane</keyword>
<keyword evidence="1" id="KW-1133">Transmembrane helix</keyword>
<dbReference type="OrthoDB" id="2186744at2"/>
<comment type="caution">
    <text evidence="2">The sequence shown here is derived from an EMBL/GenBank/DDBJ whole genome shotgun (WGS) entry which is preliminary data.</text>
</comment>
<evidence type="ECO:0000256" key="1">
    <source>
        <dbReference type="SAM" id="Phobius"/>
    </source>
</evidence>
<sequence>MGGGDPMDMGQFYSTITEIRVELGKLSTRLEKLDDFTRRLEDIAKRTEVVEEVAGRAYESTKSAHQRLDQIYKIAAWFFTTAGGLVLAAVVSFALRGGFVNP</sequence>
<keyword evidence="1" id="KW-0812">Transmembrane</keyword>
<evidence type="ECO:0000313" key="2">
    <source>
        <dbReference type="EMBL" id="PZD96409.1"/>
    </source>
</evidence>
<evidence type="ECO:0000313" key="3">
    <source>
        <dbReference type="Proteomes" id="UP000249522"/>
    </source>
</evidence>
<dbReference type="Proteomes" id="UP000249522">
    <property type="component" value="Unassembled WGS sequence"/>
</dbReference>
<dbReference type="AlphaFoldDB" id="A0A2W1LCJ9"/>
<evidence type="ECO:0008006" key="4">
    <source>
        <dbReference type="Google" id="ProtNLM"/>
    </source>
</evidence>
<dbReference type="EMBL" id="QKRB01000038">
    <property type="protein sequence ID" value="PZD96409.1"/>
    <property type="molecule type" value="Genomic_DNA"/>
</dbReference>
<dbReference type="RefSeq" id="WP_111146103.1">
    <property type="nucleotide sequence ID" value="NZ_QKRB01000038.1"/>
</dbReference>
<gene>
    <name evidence="2" type="ORF">DNH61_07825</name>
</gene>
<feature type="transmembrane region" description="Helical" evidence="1">
    <location>
        <begin position="74"/>
        <end position="95"/>
    </location>
</feature>
<name>A0A2W1LCJ9_9BACL</name>
<protein>
    <recommendedName>
        <fullName evidence="4">Hemolysin XhlA</fullName>
    </recommendedName>
</protein>
<organism evidence="2 3">
    <name type="scientific">Paenibacillus sambharensis</name>
    <dbReference type="NCBI Taxonomy" id="1803190"/>
    <lineage>
        <taxon>Bacteria</taxon>
        <taxon>Bacillati</taxon>
        <taxon>Bacillota</taxon>
        <taxon>Bacilli</taxon>
        <taxon>Bacillales</taxon>
        <taxon>Paenibacillaceae</taxon>
        <taxon>Paenibacillus</taxon>
    </lineage>
</organism>
<proteinExistence type="predicted"/>